<reference evidence="1 2" key="1">
    <citation type="submission" date="2020-02" db="EMBL/GenBank/DDBJ databases">
        <title>Genomic and physiological characterization of two novel Nitrospinaceae genera.</title>
        <authorList>
            <person name="Mueller A.J."/>
            <person name="Jung M.-Y."/>
            <person name="Strachan C.R."/>
            <person name="Herbold C.W."/>
            <person name="Kirkegaard R.H."/>
            <person name="Daims H."/>
        </authorList>
    </citation>
    <scope>NUCLEOTIDE SEQUENCE [LARGE SCALE GENOMIC DNA]</scope>
    <source>
        <strain evidence="1">EB</strain>
    </source>
</reference>
<accession>A0A7T0BWR5</accession>
<organism evidence="1 2">
    <name type="scientific">Candidatus Nitronauta litoralis</name>
    <dbReference type="NCBI Taxonomy" id="2705533"/>
    <lineage>
        <taxon>Bacteria</taxon>
        <taxon>Pseudomonadati</taxon>
        <taxon>Nitrospinota/Tectimicrobiota group</taxon>
        <taxon>Nitrospinota</taxon>
        <taxon>Nitrospinia</taxon>
        <taxon>Nitrospinales</taxon>
        <taxon>Nitrospinaceae</taxon>
        <taxon>Candidatus Nitronauta</taxon>
    </lineage>
</organism>
<evidence type="ECO:0000313" key="1">
    <source>
        <dbReference type="EMBL" id="QPJ62368.1"/>
    </source>
</evidence>
<dbReference type="Proteomes" id="UP000594688">
    <property type="component" value="Chromosome"/>
</dbReference>
<dbReference type="KEGG" id="nli:G3M70_11010"/>
<proteinExistence type="predicted"/>
<name>A0A7T0BWR5_9BACT</name>
<evidence type="ECO:0000313" key="2">
    <source>
        <dbReference type="Proteomes" id="UP000594688"/>
    </source>
</evidence>
<sequence length="108" mass="12252">MSYRIGLNRFTGEDLESAADQLAKIFRMDKEEASRIVVGLSDGNAWQFPQGVSGKQSQMAQNFLTGLGFEVDLHLIEQELDSDDEEPEEESDKKGLLGKIWFELNKKR</sequence>
<protein>
    <submittedName>
        <fullName evidence="1">Uncharacterized protein</fullName>
    </submittedName>
</protein>
<gene>
    <name evidence="1" type="ORF">G3M70_11010</name>
</gene>
<dbReference type="EMBL" id="CP048685">
    <property type="protein sequence ID" value="QPJ62368.1"/>
    <property type="molecule type" value="Genomic_DNA"/>
</dbReference>
<dbReference type="AlphaFoldDB" id="A0A7T0BWR5"/>